<dbReference type="Proteomes" id="UP000031672">
    <property type="component" value="Unassembled WGS sequence"/>
</dbReference>
<evidence type="ECO:0000313" key="4">
    <source>
        <dbReference type="Proteomes" id="UP000031672"/>
    </source>
</evidence>
<keyword evidence="1" id="KW-0472">Membrane</keyword>
<feature type="domain" description="Chlorhexidine efflux transporter" evidence="2">
    <location>
        <begin position="1"/>
        <end position="62"/>
    </location>
</feature>
<sequence length="138" mass="16015">MTTLEKIFNVILFEVVALSILVPSMSYLTNKPLQTLFFAALSFSCIVVTWNYIFNNLFDSLCKTPRVERGLKIRTVHTLLFEAGLIVIAIPALAWFLQITFFEAFIVELGFLVFFLFFNPAFHFIYDKTQPYKRIVRA</sequence>
<comment type="caution">
    <text evidence="3">The sequence shown here is derived from an EMBL/GenBank/DDBJ whole genome shotgun (WGS) entry which is preliminary data.</text>
</comment>
<keyword evidence="1" id="KW-1133">Transmembrane helix</keyword>
<feature type="transmembrane region" description="Helical" evidence="1">
    <location>
        <begin position="104"/>
        <end position="126"/>
    </location>
</feature>
<gene>
    <name evidence="3" type="ORF">OJ16_13715</name>
</gene>
<organism evidence="3 4">
    <name type="scientific">Vibrio renipiscarius</name>
    <dbReference type="NCBI Taxonomy" id="1461322"/>
    <lineage>
        <taxon>Bacteria</taxon>
        <taxon>Pseudomonadati</taxon>
        <taxon>Pseudomonadota</taxon>
        <taxon>Gammaproteobacteria</taxon>
        <taxon>Vibrionales</taxon>
        <taxon>Vibrionaceae</taxon>
        <taxon>Vibrio</taxon>
    </lineage>
</organism>
<feature type="domain" description="Chlorhexidine efflux transporter" evidence="2">
    <location>
        <begin position="69"/>
        <end position="131"/>
    </location>
</feature>
<evidence type="ECO:0000313" key="3">
    <source>
        <dbReference type="EMBL" id="KII75895.1"/>
    </source>
</evidence>
<proteinExistence type="predicted"/>
<dbReference type="Pfam" id="PF05232">
    <property type="entry name" value="BTP"/>
    <property type="match status" value="2"/>
</dbReference>
<protein>
    <recommendedName>
        <fullName evidence="2">Chlorhexidine efflux transporter domain-containing protein</fullName>
    </recommendedName>
</protein>
<dbReference type="NCBIfam" id="NF033664">
    <property type="entry name" value="PACE_transport"/>
    <property type="match status" value="1"/>
</dbReference>
<dbReference type="EMBL" id="JTKH01000024">
    <property type="protein sequence ID" value="KII75895.1"/>
    <property type="molecule type" value="Genomic_DNA"/>
</dbReference>
<dbReference type="RefSeq" id="WP_040991830.1">
    <property type="nucleotide sequence ID" value="NZ_JTKH01000024.1"/>
</dbReference>
<evidence type="ECO:0000259" key="2">
    <source>
        <dbReference type="Pfam" id="PF05232"/>
    </source>
</evidence>
<keyword evidence="1" id="KW-0812">Transmembrane</keyword>
<feature type="transmembrane region" description="Helical" evidence="1">
    <location>
        <begin position="35"/>
        <end position="58"/>
    </location>
</feature>
<name>A0A0C2KAF6_9VIBR</name>
<reference evidence="3 4" key="1">
    <citation type="submission" date="2014-11" db="EMBL/GenBank/DDBJ databases">
        <title>Draft Genome Sequence of Vibrio piscirenalis strains CECT 8603T and CECT 8604, two marine Gammaproteobacterium isolated from cultured gilthead sea bream (Sparus aurata).</title>
        <authorList>
            <person name="Arahal D.R."/>
            <person name="Rodrigo-Torres L."/>
            <person name="Lucena T."/>
            <person name="Pujalte M.J."/>
        </authorList>
    </citation>
    <scope>NUCLEOTIDE SEQUENCE [LARGE SCALE GENOMIC DNA]</scope>
    <source>
        <strain evidence="3 4">DCR 1-4-2</strain>
    </source>
</reference>
<accession>A0A0C2KAF6</accession>
<accession>A0A0C2NHR2</accession>
<feature type="transmembrane region" description="Helical" evidence="1">
    <location>
        <begin position="79"/>
        <end position="98"/>
    </location>
</feature>
<evidence type="ECO:0000256" key="1">
    <source>
        <dbReference type="SAM" id="Phobius"/>
    </source>
</evidence>
<dbReference type="InterPro" id="IPR007896">
    <property type="entry name" value="BTP_bacteria"/>
</dbReference>
<keyword evidence="4" id="KW-1185">Reference proteome</keyword>
<dbReference type="OrthoDB" id="1631120at2"/>
<dbReference type="AlphaFoldDB" id="A0A0C2KAF6"/>
<feature type="transmembrane region" description="Helical" evidence="1">
    <location>
        <begin position="7"/>
        <end position="29"/>
    </location>
</feature>
<dbReference type="InterPro" id="IPR058208">
    <property type="entry name" value="PACE"/>
</dbReference>